<feature type="compositionally biased region" description="Low complexity" evidence="4">
    <location>
        <begin position="24"/>
        <end position="37"/>
    </location>
</feature>
<gene>
    <name evidence="6" type="ORF">C6N75_26075</name>
</gene>
<feature type="signal peptide" evidence="5">
    <location>
        <begin position="1"/>
        <end position="25"/>
    </location>
</feature>
<evidence type="ECO:0000256" key="1">
    <source>
        <dbReference type="ARBA" id="ARBA00022801"/>
    </source>
</evidence>
<evidence type="ECO:0000313" key="7">
    <source>
        <dbReference type="Proteomes" id="UP000239322"/>
    </source>
</evidence>
<dbReference type="InterPro" id="IPR029058">
    <property type="entry name" value="AB_hydrolase_fold"/>
</dbReference>
<protein>
    <submittedName>
        <fullName evidence="6">Lipase</fullName>
    </submittedName>
</protein>
<sequence length="408" mass="43840">MTLRTSIVATSAALLLALGAGAAAASTPTGDPAARSAAADRRPVRFDLPEPTGRHPVGSTELHLVDSRRPDPWVGGGSRELMVGVWYPARSASGRSPEPYMRPGAARFLDRSGSYGLAAPGEVDWASPRTHATSLAPADRRTRRPVVLYSPGMGMPRTLGTSTAVELASRGYVVVAVDHTHESSPVEFPGGRVVPGTRPEPGTGTDGARTAVDTRVRDIRFVLDQLAELRAGRNPDAARRPLPDGLGRALDLDRVGMFGHSAGGITAAETMRVDRRVDAGVNLDGTLQYSPTDFLPVAREGLDRPFMLMGKETQTHLDKPSWQSFWDLSTGWKRDFSLVRAGHFSYTDAQTFVPAVDAALDIPAGLREQYVGTVDPERSTSAQRAYLTAFFDRHLRDRPRPLLSGGSG</sequence>
<keyword evidence="2" id="KW-0442">Lipid degradation</keyword>
<dbReference type="Gene3D" id="3.40.50.1820">
    <property type="entry name" value="alpha/beta hydrolase"/>
    <property type="match status" value="1"/>
</dbReference>
<dbReference type="Proteomes" id="UP000239322">
    <property type="component" value="Unassembled WGS sequence"/>
</dbReference>
<feature type="region of interest" description="Disordered" evidence="4">
    <location>
        <begin position="183"/>
        <end position="209"/>
    </location>
</feature>
<evidence type="ECO:0000256" key="4">
    <source>
        <dbReference type="SAM" id="MobiDB-lite"/>
    </source>
</evidence>
<feature type="compositionally biased region" description="Basic and acidic residues" evidence="4">
    <location>
        <begin position="38"/>
        <end position="48"/>
    </location>
</feature>
<reference evidence="6 7" key="1">
    <citation type="submission" date="2018-03" db="EMBL/GenBank/DDBJ databases">
        <title>Novel Streptomyces sp. from soil.</title>
        <authorList>
            <person name="Tan G.Y.A."/>
            <person name="Lee Z.Y."/>
        </authorList>
    </citation>
    <scope>NUCLEOTIDE SEQUENCE [LARGE SCALE GENOMIC DNA]</scope>
    <source>
        <strain evidence="6 7">ST5x</strain>
    </source>
</reference>
<name>A0A2S9PPT0_9ACTN</name>
<dbReference type="RefSeq" id="WP_105871337.1">
    <property type="nucleotide sequence ID" value="NZ_PVLV01000517.1"/>
</dbReference>
<evidence type="ECO:0000256" key="3">
    <source>
        <dbReference type="ARBA" id="ARBA00023098"/>
    </source>
</evidence>
<dbReference type="GO" id="GO:0003847">
    <property type="term" value="F:1-alkyl-2-acetylglycerophosphocholine esterase activity"/>
    <property type="evidence" value="ECO:0007669"/>
    <property type="project" value="TreeGrafter"/>
</dbReference>
<accession>A0A2S9PPT0</accession>
<keyword evidence="5" id="KW-0732">Signal</keyword>
<keyword evidence="7" id="KW-1185">Reference proteome</keyword>
<dbReference type="PANTHER" id="PTHR10272">
    <property type="entry name" value="PLATELET-ACTIVATING FACTOR ACETYLHYDROLASE"/>
    <property type="match status" value="1"/>
</dbReference>
<feature type="region of interest" description="Disordered" evidence="4">
    <location>
        <begin position="24"/>
        <end position="61"/>
    </location>
</feature>
<organism evidence="6 7">
    <name type="scientific">Streptomyces solincola</name>
    <dbReference type="NCBI Taxonomy" id="2100817"/>
    <lineage>
        <taxon>Bacteria</taxon>
        <taxon>Bacillati</taxon>
        <taxon>Actinomycetota</taxon>
        <taxon>Actinomycetes</taxon>
        <taxon>Kitasatosporales</taxon>
        <taxon>Streptomycetaceae</taxon>
        <taxon>Streptomyces</taxon>
    </lineage>
</organism>
<dbReference type="Pfam" id="PF03403">
    <property type="entry name" value="PAF-AH_p_II"/>
    <property type="match status" value="1"/>
</dbReference>
<dbReference type="PANTHER" id="PTHR10272:SF0">
    <property type="entry name" value="PLATELET-ACTIVATING FACTOR ACETYLHYDROLASE"/>
    <property type="match status" value="1"/>
</dbReference>
<keyword evidence="3" id="KW-0443">Lipid metabolism</keyword>
<evidence type="ECO:0000256" key="5">
    <source>
        <dbReference type="SAM" id="SignalP"/>
    </source>
</evidence>
<dbReference type="GO" id="GO:0016042">
    <property type="term" value="P:lipid catabolic process"/>
    <property type="evidence" value="ECO:0007669"/>
    <property type="project" value="UniProtKB-KW"/>
</dbReference>
<comment type="caution">
    <text evidence="6">The sequence shown here is derived from an EMBL/GenBank/DDBJ whole genome shotgun (WGS) entry which is preliminary data.</text>
</comment>
<feature type="chain" id="PRO_5015413559" evidence="5">
    <location>
        <begin position="26"/>
        <end position="408"/>
    </location>
</feature>
<evidence type="ECO:0000313" key="6">
    <source>
        <dbReference type="EMBL" id="PRH76357.1"/>
    </source>
</evidence>
<keyword evidence="1" id="KW-0378">Hydrolase</keyword>
<evidence type="ECO:0000256" key="2">
    <source>
        <dbReference type="ARBA" id="ARBA00022963"/>
    </source>
</evidence>
<proteinExistence type="predicted"/>
<dbReference type="SUPFAM" id="SSF53474">
    <property type="entry name" value="alpha/beta-Hydrolases"/>
    <property type="match status" value="1"/>
</dbReference>
<dbReference type="AlphaFoldDB" id="A0A2S9PPT0"/>
<dbReference type="EMBL" id="PVLV01000517">
    <property type="protein sequence ID" value="PRH76357.1"/>
    <property type="molecule type" value="Genomic_DNA"/>
</dbReference>
<dbReference type="OrthoDB" id="569821at2"/>